<sequence length="74" mass="8366">MQKFGEKLRKLRNKHGMTLKELAVKLGLNAHGYISEIESGKKKPTVEFVVNVARLFHVSTDQLLKDELDVEGDS</sequence>
<dbReference type="PANTHER" id="PTHR46797:SF1">
    <property type="entry name" value="METHYLPHOSPHONATE SYNTHASE"/>
    <property type="match status" value="1"/>
</dbReference>
<dbReference type="InterPro" id="IPR001387">
    <property type="entry name" value="Cro/C1-type_HTH"/>
</dbReference>
<dbReference type="STRING" id="1499967.U27_07030"/>
<dbReference type="HOGENOM" id="CLU_066192_62_4_0"/>
<dbReference type="PANTHER" id="PTHR46797">
    <property type="entry name" value="HTH-TYPE TRANSCRIPTIONAL REGULATOR"/>
    <property type="match status" value="1"/>
</dbReference>
<name>A0A081C638_VECG1</name>
<dbReference type="InterPro" id="IPR010982">
    <property type="entry name" value="Lambda_DNA-bd_dom_sf"/>
</dbReference>
<dbReference type="GO" id="GO:0003700">
    <property type="term" value="F:DNA-binding transcription factor activity"/>
    <property type="evidence" value="ECO:0007669"/>
    <property type="project" value="TreeGrafter"/>
</dbReference>
<dbReference type="CDD" id="cd00093">
    <property type="entry name" value="HTH_XRE"/>
    <property type="match status" value="1"/>
</dbReference>
<keyword evidence="1" id="KW-0238">DNA-binding</keyword>
<evidence type="ECO:0000259" key="2">
    <source>
        <dbReference type="PROSITE" id="PS50943"/>
    </source>
</evidence>
<dbReference type="SMART" id="SM00530">
    <property type="entry name" value="HTH_XRE"/>
    <property type="match status" value="1"/>
</dbReference>
<dbReference type="SUPFAM" id="SSF47413">
    <property type="entry name" value="lambda repressor-like DNA-binding domains"/>
    <property type="match status" value="1"/>
</dbReference>
<dbReference type="InterPro" id="IPR050807">
    <property type="entry name" value="TransReg_Diox_bact_type"/>
</dbReference>
<feature type="domain" description="HTH cro/C1-type" evidence="2">
    <location>
        <begin position="8"/>
        <end position="63"/>
    </location>
</feature>
<dbReference type="GO" id="GO:0005829">
    <property type="term" value="C:cytosol"/>
    <property type="evidence" value="ECO:0007669"/>
    <property type="project" value="TreeGrafter"/>
</dbReference>
<dbReference type="GO" id="GO:0003677">
    <property type="term" value="F:DNA binding"/>
    <property type="evidence" value="ECO:0007669"/>
    <property type="project" value="UniProtKB-KW"/>
</dbReference>
<dbReference type="EMBL" id="DF820471">
    <property type="protein sequence ID" value="GAK60043.1"/>
    <property type="molecule type" value="Genomic_DNA"/>
</dbReference>
<reference evidence="3" key="1">
    <citation type="journal article" date="2015" name="PeerJ">
        <title>First genomic representation of candidate bacterial phylum KSB3 points to enhanced environmental sensing as a trigger of wastewater bulking.</title>
        <authorList>
            <person name="Sekiguchi Y."/>
            <person name="Ohashi A."/>
            <person name="Parks D.H."/>
            <person name="Yamauchi T."/>
            <person name="Tyson G.W."/>
            <person name="Hugenholtz P."/>
        </authorList>
    </citation>
    <scope>NUCLEOTIDE SEQUENCE [LARGE SCALE GENOMIC DNA]</scope>
</reference>
<evidence type="ECO:0000256" key="1">
    <source>
        <dbReference type="ARBA" id="ARBA00023125"/>
    </source>
</evidence>
<dbReference type="AlphaFoldDB" id="A0A081C638"/>
<dbReference type="Pfam" id="PF01381">
    <property type="entry name" value="HTH_3"/>
    <property type="match status" value="1"/>
</dbReference>
<gene>
    <name evidence="3" type="ORF">U27_07030</name>
</gene>
<dbReference type="Gene3D" id="1.10.260.40">
    <property type="entry name" value="lambda repressor-like DNA-binding domains"/>
    <property type="match status" value="1"/>
</dbReference>
<dbReference type="Proteomes" id="UP000030661">
    <property type="component" value="Unassembled WGS sequence"/>
</dbReference>
<evidence type="ECO:0000313" key="3">
    <source>
        <dbReference type="EMBL" id="GAK60043.1"/>
    </source>
</evidence>
<dbReference type="PROSITE" id="PS50943">
    <property type="entry name" value="HTH_CROC1"/>
    <property type="match status" value="1"/>
</dbReference>
<accession>A0A081C638</accession>
<evidence type="ECO:0000313" key="4">
    <source>
        <dbReference type="Proteomes" id="UP000030661"/>
    </source>
</evidence>
<keyword evidence="4" id="KW-1185">Reference proteome</keyword>
<organism evidence="3">
    <name type="scientific">Vecturithrix granuli</name>
    <dbReference type="NCBI Taxonomy" id="1499967"/>
    <lineage>
        <taxon>Bacteria</taxon>
        <taxon>Candidatus Moduliflexota</taxon>
        <taxon>Candidatus Vecturitrichia</taxon>
        <taxon>Candidatus Vecturitrichales</taxon>
        <taxon>Candidatus Vecturitrichaceae</taxon>
        <taxon>Candidatus Vecturithrix</taxon>
    </lineage>
</organism>
<proteinExistence type="predicted"/>
<protein>
    <recommendedName>
        <fullName evidence="2">HTH cro/C1-type domain-containing protein</fullName>
    </recommendedName>
</protein>